<reference evidence="1" key="1">
    <citation type="submission" date="2023-05" db="EMBL/GenBank/DDBJ databases">
        <authorList>
            <person name="Stuckert A."/>
        </authorList>
    </citation>
    <scope>NUCLEOTIDE SEQUENCE</scope>
</reference>
<sequence>MTERGKHTLKRIVCRSCQLSTASIAKDLQTSFRLLIRTTTVCRELHGMCCHGCAAASKPYITRCSAKNWMQWYKAHCHWTLENGTCLTALCQV</sequence>
<protein>
    <submittedName>
        <fullName evidence="1">Uncharacterized protein</fullName>
    </submittedName>
</protein>
<proteinExistence type="predicted"/>
<accession>A0ABN9GL81</accession>
<gene>
    <name evidence="1" type="ORF">SPARVUS_LOCUS14256709</name>
</gene>
<keyword evidence="2" id="KW-1185">Reference proteome</keyword>
<dbReference type="EMBL" id="CATNWA010018789">
    <property type="protein sequence ID" value="CAI9609456.1"/>
    <property type="molecule type" value="Genomic_DNA"/>
</dbReference>
<comment type="caution">
    <text evidence="1">The sequence shown here is derived from an EMBL/GenBank/DDBJ whole genome shotgun (WGS) entry which is preliminary data.</text>
</comment>
<name>A0ABN9GL81_9NEOB</name>
<evidence type="ECO:0000313" key="2">
    <source>
        <dbReference type="Proteomes" id="UP001162483"/>
    </source>
</evidence>
<organism evidence="1 2">
    <name type="scientific">Staurois parvus</name>
    <dbReference type="NCBI Taxonomy" id="386267"/>
    <lineage>
        <taxon>Eukaryota</taxon>
        <taxon>Metazoa</taxon>
        <taxon>Chordata</taxon>
        <taxon>Craniata</taxon>
        <taxon>Vertebrata</taxon>
        <taxon>Euteleostomi</taxon>
        <taxon>Amphibia</taxon>
        <taxon>Batrachia</taxon>
        <taxon>Anura</taxon>
        <taxon>Neobatrachia</taxon>
        <taxon>Ranoidea</taxon>
        <taxon>Ranidae</taxon>
        <taxon>Staurois</taxon>
    </lineage>
</organism>
<dbReference type="Proteomes" id="UP001162483">
    <property type="component" value="Unassembled WGS sequence"/>
</dbReference>
<evidence type="ECO:0000313" key="1">
    <source>
        <dbReference type="EMBL" id="CAI9609456.1"/>
    </source>
</evidence>